<dbReference type="Pfam" id="PF09609">
    <property type="entry name" value="Cas_GSU0054"/>
    <property type="match status" value="1"/>
</dbReference>
<evidence type="ECO:0000313" key="2">
    <source>
        <dbReference type="Proteomes" id="UP000318053"/>
    </source>
</evidence>
<dbReference type="Proteomes" id="UP000318053">
    <property type="component" value="Unassembled WGS sequence"/>
</dbReference>
<comment type="caution">
    <text evidence="1">The sequence shown here is derived from an EMBL/GenBank/DDBJ whole genome shotgun (WGS) entry which is preliminary data.</text>
</comment>
<evidence type="ECO:0000313" key="1">
    <source>
        <dbReference type="EMBL" id="TWT74823.1"/>
    </source>
</evidence>
<dbReference type="RefSeq" id="WP_146389181.1">
    <property type="nucleotide sequence ID" value="NZ_SJPK01000001.1"/>
</dbReference>
<dbReference type="EMBL" id="SJPK01000001">
    <property type="protein sequence ID" value="TWT74823.1"/>
    <property type="molecule type" value="Genomic_DNA"/>
</dbReference>
<accession>A0A5C5YIY2</accession>
<reference evidence="1 2" key="1">
    <citation type="submission" date="2019-02" db="EMBL/GenBank/DDBJ databases">
        <title>Deep-cultivation of Planctomycetes and their phenomic and genomic characterization uncovers novel biology.</title>
        <authorList>
            <person name="Wiegand S."/>
            <person name="Jogler M."/>
            <person name="Boedeker C."/>
            <person name="Pinto D."/>
            <person name="Vollmers J."/>
            <person name="Rivas-Marin E."/>
            <person name="Kohn T."/>
            <person name="Peeters S.H."/>
            <person name="Heuer A."/>
            <person name="Rast P."/>
            <person name="Oberbeckmann S."/>
            <person name="Bunk B."/>
            <person name="Jeske O."/>
            <person name="Meyerdierks A."/>
            <person name="Storesund J.E."/>
            <person name="Kallscheuer N."/>
            <person name="Luecker S."/>
            <person name="Lage O.M."/>
            <person name="Pohl T."/>
            <person name="Merkel B.J."/>
            <person name="Hornburger P."/>
            <person name="Mueller R.-W."/>
            <person name="Bruemmer F."/>
            <person name="Labrenz M."/>
            <person name="Spormann A.M."/>
            <person name="Op Den Camp H."/>
            <person name="Overmann J."/>
            <person name="Amann R."/>
            <person name="Jetten M.S.M."/>
            <person name="Mascher T."/>
            <person name="Medema M.H."/>
            <person name="Devos D.P."/>
            <person name="Kaster A.-K."/>
            <person name="Ovreas L."/>
            <person name="Rohde M."/>
            <person name="Galperin M.Y."/>
            <person name="Jogler C."/>
        </authorList>
    </citation>
    <scope>NUCLEOTIDE SEQUENCE [LARGE SCALE GENOMIC DNA]</scope>
    <source>
        <strain evidence="1 2">CA85</strain>
    </source>
</reference>
<proteinExistence type="predicted"/>
<organism evidence="1 2">
    <name type="scientific">Allorhodopirellula solitaria</name>
    <dbReference type="NCBI Taxonomy" id="2527987"/>
    <lineage>
        <taxon>Bacteria</taxon>
        <taxon>Pseudomonadati</taxon>
        <taxon>Planctomycetota</taxon>
        <taxon>Planctomycetia</taxon>
        <taxon>Pirellulales</taxon>
        <taxon>Pirellulaceae</taxon>
        <taxon>Allorhodopirellula</taxon>
    </lineage>
</organism>
<dbReference type="InterPro" id="IPR019089">
    <property type="entry name" value="Cas_GSU0054"/>
</dbReference>
<dbReference type="NCBIfam" id="TIGR02165">
    <property type="entry name" value="cas5_6_GSU0054"/>
    <property type="match status" value="1"/>
</dbReference>
<dbReference type="AlphaFoldDB" id="A0A5C5YIY2"/>
<keyword evidence="2" id="KW-1185">Reference proteome</keyword>
<name>A0A5C5YIY2_9BACT</name>
<sequence length="532" mass="59564">MLIIEVDYLTGRAVASDRQSRTQAEWPPHPQRLFSAMVAAMYECDLGDEARDALLWLEQLQPPELLLSEYAERACLETYVPVNDNNSQIVLNRKKRTLKFMSSIDSGIALGRDRKERFFPTIIPFDPIVQFVWKDVAEADLEQHQEALQTLCESVAYLGHSSSLVRVSLADKKAALPQWRLRRKSDPKGMAGATLRGVATGRLQQLDAAFQLSEKTVRRREASDAPWHRYVKTCEGLPTTEKRINAFGDQRNWFVFKRTSGKPLPLQACLALTQSVRKAVCSLGDDDAPAILIGHESDSSPLQRNHVAFLPLANTGYQHSRGEIHGFAIVLPAATSPQERQQIAIRLGDLLKVWMNHNGERTEADLSFDWSVSIASPADSLQSLRPSRYTGTSKFWATTTPMVFGHFLRKLDEPRTAKIVGRACQAIGLPLPKYVHVSPVSMVQGVPPSFRFPSLSSEGKPVWVRYRNGKFTLPKRLPGGQAVRMRYHVAVEFEEPVEGPVILGAGRHYGMGLCVPMRGLKVTKPKEKQHDV</sequence>
<protein>
    <submittedName>
        <fullName evidence="1">CRISPR-associated protein</fullName>
    </submittedName>
</protein>
<dbReference type="OrthoDB" id="128883at2"/>
<gene>
    <name evidence="1" type="ORF">CA85_01090</name>
</gene>